<dbReference type="InterPro" id="IPR029030">
    <property type="entry name" value="Caspase-like_dom_sf"/>
</dbReference>
<name>A0A844YZB9_9SPHN</name>
<dbReference type="Gene3D" id="3.40.50.1460">
    <property type="match status" value="1"/>
</dbReference>
<evidence type="ECO:0000313" key="6">
    <source>
        <dbReference type="Proteomes" id="UP000466966"/>
    </source>
</evidence>
<feature type="compositionally biased region" description="Gly residues" evidence="1">
    <location>
        <begin position="136"/>
        <end position="154"/>
    </location>
</feature>
<gene>
    <name evidence="5" type="ORF">GRI99_12345</name>
</gene>
<feature type="domain" description="Peptidase C-terminal archaeal/bacterial" evidence="4">
    <location>
        <begin position="549"/>
        <end position="614"/>
    </location>
</feature>
<comment type="caution">
    <text evidence="5">The sequence shown here is derived from an EMBL/GenBank/DDBJ whole genome shotgun (WGS) entry which is preliminary data.</text>
</comment>
<feature type="region of interest" description="Disordered" evidence="1">
    <location>
        <begin position="118"/>
        <end position="157"/>
    </location>
</feature>
<evidence type="ECO:0000256" key="2">
    <source>
        <dbReference type="SAM" id="SignalP"/>
    </source>
</evidence>
<accession>A0A844YZB9</accession>
<protein>
    <recommendedName>
        <fullName evidence="7">Peptidase C-terminal archaeal/bacterial domain-containing protein</fullName>
    </recommendedName>
</protein>
<dbReference type="OrthoDB" id="174027at2"/>
<dbReference type="InterPro" id="IPR007280">
    <property type="entry name" value="Peptidase_C_arc/bac"/>
</dbReference>
<dbReference type="Pfam" id="PF00656">
    <property type="entry name" value="Peptidase_C14"/>
    <property type="match status" value="1"/>
</dbReference>
<evidence type="ECO:0000259" key="3">
    <source>
        <dbReference type="Pfam" id="PF00656"/>
    </source>
</evidence>
<dbReference type="GO" id="GO:0006508">
    <property type="term" value="P:proteolysis"/>
    <property type="evidence" value="ECO:0007669"/>
    <property type="project" value="InterPro"/>
</dbReference>
<dbReference type="RefSeq" id="WP_160772358.1">
    <property type="nucleotide sequence ID" value="NZ_WTYV01000005.1"/>
</dbReference>
<feature type="chain" id="PRO_5032947207" description="Peptidase C-terminal archaeal/bacterial domain-containing protein" evidence="2">
    <location>
        <begin position="25"/>
        <end position="896"/>
    </location>
</feature>
<keyword evidence="6" id="KW-1185">Reference proteome</keyword>
<keyword evidence="2" id="KW-0732">Signal</keyword>
<evidence type="ECO:0000259" key="4">
    <source>
        <dbReference type="Pfam" id="PF04151"/>
    </source>
</evidence>
<dbReference type="GO" id="GO:0004197">
    <property type="term" value="F:cysteine-type endopeptidase activity"/>
    <property type="evidence" value="ECO:0007669"/>
    <property type="project" value="InterPro"/>
</dbReference>
<dbReference type="Proteomes" id="UP000466966">
    <property type="component" value="Unassembled WGS sequence"/>
</dbReference>
<dbReference type="Pfam" id="PF04151">
    <property type="entry name" value="PPC"/>
    <property type="match status" value="3"/>
</dbReference>
<dbReference type="SUPFAM" id="SSF52129">
    <property type="entry name" value="Caspase-like"/>
    <property type="match status" value="1"/>
</dbReference>
<feature type="domain" description="Peptidase C14 caspase" evidence="3">
    <location>
        <begin position="651"/>
        <end position="786"/>
    </location>
</feature>
<evidence type="ECO:0008006" key="7">
    <source>
        <dbReference type="Google" id="ProtNLM"/>
    </source>
</evidence>
<dbReference type="Gene3D" id="2.60.120.380">
    <property type="match status" value="5"/>
</dbReference>
<reference evidence="5 6" key="1">
    <citation type="submission" date="2019-12" db="EMBL/GenBank/DDBJ databases">
        <title>Genomic-based taxomic classification of the family Erythrobacteraceae.</title>
        <authorList>
            <person name="Xu L."/>
        </authorList>
    </citation>
    <scope>NUCLEOTIDE SEQUENCE [LARGE SCALE GENOMIC DNA]</scope>
    <source>
        <strain evidence="5 6">M0322</strain>
    </source>
</reference>
<proteinExistence type="predicted"/>
<dbReference type="AlphaFoldDB" id="A0A844YZB9"/>
<feature type="compositionally biased region" description="Polar residues" evidence="1">
    <location>
        <begin position="348"/>
        <end position="359"/>
    </location>
</feature>
<evidence type="ECO:0000313" key="5">
    <source>
        <dbReference type="EMBL" id="MXO72418.1"/>
    </source>
</evidence>
<feature type="signal peptide" evidence="2">
    <location>
        <begin position="1"/>
        <end position="24"/>
    </location>
</feature>
<feature type="domain" description="Peptidase C-terminal archaeal/bacterial" evidence="4">
    <location>
        <begin position="176"/>
        <end position="240"/>
    </location>
</feature>
<feature type="region of interest" description="Disordered" evidence="1">
    <location>
        <begin position="338"/>
        <end position="359"/>
    </location>
</feature>
<dbReference type="EMBL" id="WTYV01000005">
    <property type="protein sequence ID" value="MXO72418.1"/>
    <property type="molecule type" value="Genomic_DNA"/>
</dbReference>
<sequence>MRRLLFLTTASLALAAALSQGSAAQERIDTSGTLQRGDGTLDSGEFYDSYTLDVRAGERIDVRATSTEFDPYLIVRGPTDDIRWENDDEGDGSVQSRVTETAPVTGRYRVIVTSYQPGESGRYQVTGGPDRQAGRATGGGTQPVVRTGGGGSNGLRGAQQGTLAAGDEQLNSGEYYDAYEIDGRAGQQLRVNLSSTAFDTYLMLRGPDGSTFDNDDSDGTNSALDVTLPANGTYRLIVTSYRSGETGSYNLTTNGAQIALSSGGRGSNSAIGGATAAGTLRPGGIVSGELRQGDPTLAEGEFFDTWTLEADPGTQLVIEMTSTAVDTYLAAFGAGDYQVSNDDDPSGRNGTNSRLDVTVPGSGTLTVAATSYAGGETGPYRLTASYAGSSARQQQAAPSQAMAWSGTISGRLENSDPRSDRSRTDVYTIEAEAGQALRLALSSDDFDPLVRVEGPDGFVAENDDDPAGGTLNALLDTTLPASGTYRVVVGSYAADGLGAYRLESGTGTGRASTGGAQVAAGAAGDIVLGQSLDATLADGDETISSGEFTDFYNFEGRRGERLVFDMTSAEFDTYLSLQYPSGGQEDNDDRAGGETTDSRLVVTLPEDGTYRLMATSYQPGESGAYTIAMSAPSVADGTLDPRVGNSRVFLLSVGVSDYERMNELPNTDQDASKLAETMQRTGMLGSGSVTLVNAQATRANFEQAVADIGRQIGPDDLFLVFFSGHGAKNEVDRSIEADGASETIELFDAAIADYELAALLEPIQSRTLLVLDSCFSGGFDDVINNRVGRMGIFSSDSDLTSLVADKFEAGGYISHILQMAMEGQADANGDTTITAGELSEYMRTTFYRIALSEPLQSDWYDTARGHSGSGYQHIVVNRGGDGMPYEEVLVNLGNGG</sequence>
<organism evidence="5 6">
    <name type="scientific">Alteraurantiacibacter buctensis</name>
    <dbReference type="NCBI Taxonomy" id="1503981"/>
    <lineage>
        <taxon>Bacteria</taxon>
        <taxon>Pseudomonadati</taxon>
        <taxon>Pseudomonadota</taxon>
        <taxon>Alphaproteobacteria</taxon>
        <taxon>Sphingomonadales</taxon>
        <taxon>Erythrobacteraceae</taxon>
        <taxon>Alteraurantiacibacter</taxon>
    </lineage>
</organism>
<dbReference type="InterPro" id="IPR011600">
    <property type="entry name" value="Pept_C14_caspase"/>
</dbReference>
<evidence type="ECO:0000256" key="1">
    <source>
        <dbReference type="SAM" id="MobiDB-lite"/>
    </source>
</evidence>
<feature type="domain" description="Peptidase C-terminal archaeal/bacterial" evidence="4">
    <location>
        <begin position="424"/>
        <end position="490"/>
    </location>
</feature>